<dbReference type="Gene3D" id="1.10.287.1060">
    <property type="entry name" value="ESAT-6-like"/>
    <property type="match status" value="1"/>
</dbReference>
<accession>A0ABV4CQP8</accession>
<dbReference type="RefSeq" id="WP_345359013.1">
    <property type="nucleotide sequence ID" value="NZ_BAABII010000004.1"/>
</dbReference>
<gene>
    <name evidence="1" type="ORF">AB8O55_28795</name>
</gene>
<keyword evidence="2" id="KW-1185">Reference proteome</keyword>
<dbReference type="InterPro" id="IPR036689">
    <property type="entry name" value="ESAT-6-like_sf"/>
</dbReference>
<name>A0ABV4CQP8_9PSEU</name>
<sequence>MSFSYEYKGLQQVADFFDQLADDVMDARTWLSDTTDMTFGPGLLNLVLGGHNDVTETVTDHQKGFSESVLRVAAEEFRAADKLYRSTDDEASKEIDQAWQDADVGTAPEAVPGAGAGPTFMLVTRAKDFTTNFGDFDGEFTNEPKWSFSLSATDYSRKIVYEASQIAVEAGVLSDPVDLYEYLLKPVFGNWVGLRQCAEVYDILSKQYEEYSAKIAEGVAELDSIWTGAAADGAKAWMVRLSHYCTDVAADLSDISKEYKDGSKHCYDLAQAVGPPAIQAVEHAVLTSLAAGYAAGTTATIVGAPAGAVLGAAAVAEAVLFGKAFATAISAVGNLKTAVDAFGPTLGGMGVVTPANLRLGGGADTEVPDMPDLVNTEHVGQD</sequence>
<comment type="caution">
    <text evidence="1">The sequence shown here is derived from an EMBL/GenBank/DDBJ whole genome shotgun (WGS) entry which is preliminary data.</text>
</comment>
<protein>
    <recommendedName>
        <fullName evidence="3">Excreted virulence factor EspC, type VII ESX diderm</fullName>
    </recommendedName>
</protein>
<evidence type="ECO:0008006" key="3">
    <source>
        <dbReference type="Google" id="ProtNLM"/>
    </source>
</evidence>
<organism evidence="1 2">
    <name type="scientific">Saccharopolyspora cebuensis</name>
    <dbReference type="NCBI Taxonomy" id="418759"/>
    <lineage>
        <taxon>Bacteria</taxon>
        <taxon>Bacillati</taxon>
        <taxon>Actinomycetota</taxon>
        <taxon>Actinomycetes</taxon>
        <taxon>Pseudonocardiales</taxon>
        <taxon>Pseudonocardiaceae</taxon>
        <taxon>Saccharopolyspora</taxon>
    </lineage>
</organism>
<proteinExistence type="predicted"/>
<reference evidence="1 2" key="1">
    <citation type="submission" date="2024-08" db="EMBL/GenBank/DDBJ databases">
        <title>Genome mining of Saccharopolyspora cebuensis PGLac3 from Nigerian medicinal plant.</title>
        <authorList>
            <person name="Ezeobiora C.E."/>
            <person name="Igbokwe N.H."/>
            <person name="Amin D.H."/>
            <person name="Mendie U.E."/>
        </authorList>
    </citation>
    <scope>NUCLEOTIDE SEQUENCE [LARGE SCALE GENOMIC DNA]</scope>
    <source>
        <strain evidence="1 2">PGLac3</strain>
    </source>
</reference>
<evidence type="ECO:0000313" key="1">
    <source>
        <dbReference type="EMBL" id="MEY8043426.1"/>
    </source>
</evidence>
<evidence type="ECO:0000313" key="2">
    <source>
        <dbReference type="Proteomes" id="UP001564626"/>
    </source>
</evidence>
<dbReference type="SUPFAM" id="SSF140453">
    <property type="entry name" value="EsxAB dimer-like"/>
    <property type="match status" value="1"/>
</dbReference>
<dbReference type="EMBL" id="JBGEHV010000095">
    <property type="protein sequence ID" value="MEY8043426.1"/>
    <property type="molecule type" value="Genomic_DNA"/>
</dbReference>
<dbReference type="Proteomes" id="UP001564626">
    <property type="component" value="Unassembled WGS sequence"/>
</dbReference>